<sequence length="180" mass="19570">MEDYWLDAFTDFRLRVFLLPALTAVFDDVGVSAARVIFFAGSVNMPAGPMKAVTLEVLLPLGGDSVICKMPFSTENDMEVVARMLRKSLKEPIDVTPQTVPLSDAPQRELRPSGNDSYGSHCAVRTQDNSTGSQVPHSDAFTGASGISETLPEQIMPGKKQLSLRPARKLVPYLTNSDKA</sequence>
<comment type="caution">
    <text evidence="2">The sequence shown here is derived from an EMBL/GenBank/DDBJ whole genome shotgun (WGS) entry which is preliminary data.</text>
</comment>
<feature type="compositionally biased region" description="Polar residues" evidence="1">
    <location>
        <begin position="126"/>
        <end position="136"/>
    </location>
</feature>
<feature type="region of interest" description="Disordered" evidence="1">
    <location>
        <begin position="95"/>
        <end position="180"/>
    </location>
</feature>
<protein>
    <submittedName>
        <fullName evidence="2">Uncharacterized protein</fullName>
    </submittedName>
</protein>
<reference evidence="2 3" key="1">
    <citation type="submission" date="2017-10" db="EMBL/GenBank/DDBJ databases">
        <title>Novel microbial diversity and functional potential in the marine mammal oral microbiome.</title>
        <authorList>
            <person name="Dudek N.K."/>
            <person name="Sun C.L."/>
            <person name="Burstein D."/>
            <person name="Kantor R.S."/>
            <person name="Aliaga Goltsman D.S."/>
            <person name="Bik E.M."/>
            <person name="Thomas B.C."/>
            <person name="Banfield J.F."/>
            <person name="Relman D.A."/>
        </authorList>
    </citation>
    <scope>NUCLEOTIDE SEQUENCE [LARGE SCALE GENOMIC DNA]</scope>
    <source>
        <strain evidence="2">DOLZORAL124_49_17</strain>
    </source>
</reference>
<proteinExistence type="predicted"/>
<accession>A0A2G6EGL6</accession>
<gene>
    <name evidence="2" type="ORF">CSB45_00120</name>
</gene>
<evidence type="ECO:0000256" key="1">
    <source>
        <dbReference type="SAM" id="MobiDB-lite"/>
    </source>
</evidence>
<name>A0A2G6EGL6_9BACT</name>
<dbReference type="EMBL" id="PDPS01000001">
    <property type="protein sequence ID" value="PID60911.1"/>
    <property type="molecule type" value="Genomic_DNA"/>
</dbReference>
<evidence type="ECO:0000313" key="2">
    <source>
        <dbReference type="EMBL" id="PID60911.1"/>
    </source>
</evidence>
<evidence type="ECO:0000313" key="3">
    <source>
        <dbReference type="Proteomes" id="UP000229740"/>
    </source>
</evidence>
<dbReference type="Proteomes" id="UP000229740">
    <property type="component" value="Unassembled WGS sequence"/>
</dbReference>
<dbReference type="AlphaFoldDB" id="A0A2G6EGL6"/>
<organism evidence="2 3">
    <name type="scientific">candidate division KSB3 bacterium</name>
    <dbReference type="NCBI Taxonomy" id="2044937"/>
    <lineage>
        <taxon>Bacteria</taxon>
        <taxon>candidate division KSB3</taxon>
    </lineage>
</organism>